<dbReference type="InterPro" id="IPR010221">
    <property type="entry name" value="VCBS_dom"/>
</dbReference>
<dbReference type="Proteomes" id="UP000298595">
    <property type="component" value="Plasmid p5"/>
</dbReference>
<geneLocation type="plasmid" evidence="5 6">
    <name>p5</name>
</geneLocation>
<dbReference type="RefSeq" id="WP_137118883.1">
    <property type="nucleotide sequence ID" value="NZ_CP032326.1"/>
</dbReference>
<feature type="domain" description="RapA2 cadherin-like" evidence="4">
    <location>
        <begin position="1002"/>
        <end position="1075"/>
    </location>
</feature>
<dbReference type="InterPro" id="IPR011049">
    <property type="entry name" value="Serralysin-like_metalloprot_C"/>
</dbReference>
<proteinExistence type="predicted"/>
<evidence type="ECO:0000313" key="6">
    <source>
        <dbReference type="Proteomes" id="UP000298595"/>
    </source>
</evidence>
<dbReference type="Pfam" id="PF17963">
    <property type="entry name" value="Big_9"/>
    <property type="match status" value="1"/>
</dbReference>
<dbReference type="KEGG" id="aare:D3093_33505"/>
<evidence type="ECO:0000256" key="3">
    <source>
        <dbReference type="SAM" id="MobiDB-lite"/>
    </source>
</evidence>
<dbReference type="GO" id="GO:0005576">
    <property type="term" value="C:extracellular region"/>
    <property type="evidence" value="ECO:0007669"/>
    <property type="project" value="UniProtKB-SubCell"/>
</dbReference>
<dbReference type="InterPro" id="IPR050557">
    <property type="entry name" value="RTX_toxin/Mannuronan_C5-epim"/>
</dbReference>
<gene>
    <name evidence="5" type="ORF">D3093_33505</name>
</gene>
<dbReference type="Gene3D" id="2.60.40.2810">
    <property type="match status" value="1"/>
</dbReference>
<evidence type="ECO:0000256" key="1">
    <source>
        <dbReference type="ARBA" id="ARBA00004613"/>
    </source>
</evidence>
<dbReference type="PANTHER" id="PTHR38340:SF1">
    <property type="entry name" value="S-LAYER PROTEIN"/>
    <property type="match status" value="1"/>
</dbReference>
<dbReference type="Gene3D" id="2.150.10.10">
    <property type="entry name" value="Serralysin-like metalloprotease, C-terminal"/>
    <property type="match status" value="11"/>
</dbReference>
<evidence type="ECO:0000313" key="5">
    <source>
        <dbReference type="EMBL" id="QCO00171.1"/>
    </source>
</evidence>
<protein>
    <submittedName>
        <fullName evidence="5">Tandem-95 repeat protein</fullName>
    </submittedName>
</protein>
<dbReference type="PROSITE" id="PS00330">
    <property type="entry name" value="HEMOLYSIN_CALCIUM"/>
    <property type="match status" value="14"/>
</dbReference>
<dbReference type="PRINTS" id="PR00313">
    <property type="entry name" value="CABNDNGRPT"/>
</dbReference>
<dbReference type="PANTHER" id="PTHR38340">
    <property type="entry name" value="S-LAYER PROTEIN"/>
    <property type="match status" value="1"/>
</dbReference>
<feature type="region of interest" description="Disordered" evidence="3">
    <location>
        <begin position="818"/>
        <end position="845"/>
    </location>
</feature>
<keyword evidence="5" id="KW-0614">Plasmid</keyword>
<organism evidence="5 6">
    <name type="scientific">Azospirillum argentinense</name>
    <dbReference type="NCBI Taxonomy" id="2970906"/>
    <lineage>
        <taxon>Bacteria</taxon>
        <taxon>Pseudomonadati</taxon>
        <taxon>Pseudomonadota</taxon>
        <taxon>Alphaproteobacteria</taxon>
        <taxon>Rhodospirillales</taxon>
        <taxon>Azospirillaceae</taxon>
        <taxon>Azospirillum</taxon>
    </lineage>
</organism>
<comment type="subcellular location">
    <subcellularLocation>
        <location evidence="1">Secreted</location>
    </subcellularLocation>
</comment>
<sequence>MGIVAGTEGNDTLLGSLDADTLDGLDGDDLLDGSSGADSLLGGAGNDTLIGSETGALVGDTLLGGLGDDLYMIGNALDLIVEDPEEGFDEVRTDLAAFTLAANIEALTYTGTAAFSGTGNTLDNLITGGAGADSLDGGAGNDTLVGGLGDDTYLVDSAGDVIVEQLGEGTDEVRTGLAAYVLSDNLETLTFTGSGAFAGTGNALDNLIRGGSGNDTLTGGLGLDTLVGGAGNDLYLIDDADDVVIETAGEGTDEVRTSLAAFTLAANVEVLTYTGAGDFAGTGSTGNDTVRGGNGNDTLAGGAGNDSLDGGAGDDVLDGGTGNDTLNGGLGADLMAGGIGNDTYYVDDAGDVVIEFVGEGTDTVRSAIDYTLGDNVEALVLTGAALVGTGNALNNSLTGTAGANVLSGLDGDDTLTGGAGADTLDGGTGIDTASYAGSAAGVAVDLSAGIGTAGDAAGDMLIGIENLTGSSRADTLVGDDGANRLDGGAGADLVAGGLGDDLYIVDNAGDMVVELADEGTDTINASVSWVLGANIENLTLTGSAALNGTGNALHNVLTGNGGSNLLDGGAGNDTLVGGNGNDTLDGGTGDDSLSGGAGNDVYIVDSAGDVVTELANQGTDEVRTSLAAYALGANVEVLTYTGSGPFSGAGNAQDNRLAGADGDDSLSGGAGNDTLVGGLGADTLDGGSGTDTASYAAAAAGVVVDLASGTGTAGEAAGDVLVSIENLTGSAFADTLSGDGAANLLDGGAGDDSLFGGAGNDTLVGGLGADTLDGGTGADTASYAASTSAVMVDLATGVGTAGDATGDVLSGIENLTGGSGNDTLRGDGGANRLDGGAGDDVLEGRGGNDTLVGGAGNDTAVFAGNARDYLAAKTGSTWTIQALSGAEGTDTLQGVEWVQFADARLRLDANNAPLFPGDLAAGTDEDAAPLTVDLLQGAWDFEGSALEVANLVQTGGPAAVVTRSGGQLTLDPAQFGWLAAGQSAALTFAYDVSDGTDVTVRTLTVTVQGRNDAPIMAAPLTATTDEDSGPLVVNLLQGASDPDRGDTLAISGFSQTGGRAVSVTRTGSTLTLDPGQFNDLGAGQSATLTFAYGISDGGATTPQSLTVTIDGRNDAPVASADDFSAIYRTPRIFTAATLLANDTDPDNDTLRITAVGDGIGGTAELLANGDVLFTPAAGFEGTASFEYTISDGNLSSSANVTVQVGLPPSATVSLMTTGRTVVATLSGGIDQTLDQGRVATLVDGGYVAVWWTAEGNTSDVYARRYNADGTAAGDAFRVNTSVANNQGAAAVTALPNGGFVIAWHSINGSYLSGTNGHILQQQYGADGARVGTEERVNTNTNGGLKRLPSLATLEDGGWVVVWSSDGQTGDSAWGSYAQRYDAAGQKAGGEIHLNTYTAGNQHSVTVTGLADGGWVASWTSSGGTVPQDGSAGGVYMQRFNADNQRVGVETQVNATTAGQQTYNTLAGLQDGGWVVMWASENQDGNGYGVYGRIYNADGSARTGEFQLSQMVAGDQWQIAVDSLADGSLLAVWNTVDPAGQSFAVEGRRFDVQGQPLGGEFQISDGWKAYNSAYRPAPSVTARSDGGFTVSWREPSAGGQDVVTRTFAASTLAPVVGATNGAVGQGTVHSAAALVRPAHAQGEQWGAGGLHRITYYEFVDRTSGLESGYFTVGGVRQNAASSFYVASADLDSVQWHAGSGIGTDAFQVRGHDGVNWSPWAEGTMTTLPVTGTAGTISTTHVATLSGGIDQTLDQGRVATLVDGGYVAVWWTAEGNTSDVYARRYNADGTAAGDAFRVNTSVANNQGAAAVTALPNGGFVIAWHSINGSYLSGTNGHILQQQYGADGARVGTEERVNTNTNGGLKRLPSLATLEDGGWVVVWSSDGQTGDSAWGSYAQRYDAAGQKAGGEIHLNTYTAGNQHSVTVTGLADGGWVASWTSSGGTVPQDGSAGGVYMQRFNADNQRVGVETQVNATTAGQQTYNTLAGLQDGGWVVMWASENQDGNGYGVYGRIYNADGSARTGEFQLSQMVAGDQWQIAVDSLADGSLLAVWNTVDPAGQSFAVEGRRFDVQGQPLGGEFQISDGWKAYNSAYRPAPSVTARSDGGFTVSWREPSAGGQDVVTRTFAASATSYGRYMGTDGSDILFGSSGNDTLTGGAGADSFRFHTPYDGFDTITDFQPGVDRIEVIGPNFGNIAVGTLPANHFALNVPEDDDDWFVFNTASGILSFDADGSGAGAAVAIATLNVHTLSANDITVLAGFG</sequence>
<reference evidence="5 6" key="1">
    <citation type="submission" date="2018-09" db="EMBL/GenBank/DDBJ databases">
        <title>Whole genome based analysis of evolution and adaptive divergence in Indian and Brazilian strains of Azospirillum brasilense.</title>
        <authorList>
            <person name="Singh C."/>
            <person name="Tripathi A.K."/>
        </authorList>
    </citation>
    <scope>NUCLEOTIDE SEQUENCE [LARGE SCALE GENOMIC DNA]</scope>
    <source>
        <strain evidence="5 6">MTCC4035</strain>
        <plasmid evidence="5 6">p5</plasmid>
    </source>
</reference>
<name>A0A4D8PS81_9PROT</name>
<dbReference type="Pfam" id="PF17803">
    <property type="entry name" value="Cadherin_4"/>
    <property type="match status" value="1"/>
</dbReference>
<dbReference type="InterPro" id="IPR040853">
    <property type="entry name" value="RapA2_cadherin-like"/>
</dbReference>
<dbReference type="NCBIfam" id="NF012211">
    <property type="entry name" value="tand_rpt_95"/>
    <property type="match status" value="2"/>
</dbReference>
<dbReference type="InterPro" id="IPR001343">
    <property type="entry name" value="Hemolysn_Ca-bd"/>
</dbReference>
<feature type="region of interest" description="Disordered" evidence="3">
    <location>
        <begin position="282"/>
        <end position="316"/>
    </location>
</feature>
<dbReference type="GO" id="GO:0005509">
    <property type="term" value="F:calcium ion binding"/>
    <property type="evidence" value="ECO:0007669"/>
    <property type="project" value="InterPro"/>
</dbReference>
<dbReference type="NCBIfam" id="TIGR01965">
    <property type="entry name" value="VCBS_repeat"/>
    <property type="match status" value="2"/>
</dbReference>
<dbReference type="SUPFAM" id="SSF51120">
    <property type="entry name" value="beta-Roll"/>
    <property type="match status" value="8"/>
</dbReference>
<dbReference type="InterPro" id="IPR018511">
    <property type="entry name" value="Hemolysin-typ_Ca-bd_CS"/>
</dbReference>
<evidence type="ECO:0000256" key="2">
    <source>
        <dbReference type="ARBA" id="ARBA00022525"/>
    </source>
</evidence>
<dbReference type="EMBL" id="CP032326">
    <property type="protein sequence ID" value="QCO00171.1"/>
    <property type="molecule type" value="Genomic_DNA"/>
</dbReference>
<accession>A0A4D8PS81</accession>
<evidence type="ECO:0000259" key="4">
    <source>
        <dbReference type="Pfam" id="PF17803"/>
    </source>
</evidence>
<keyword evidence="2" id="KW-0964">Secreted</keyword>
<dbReference type="Pfam" id="PF00353">
    <property type="entry name" value="HemolysinCabind"/>
    <property type="match status" value="11"/>
</dbReference>